<evidence type="ECO:0000313" key="1">
    <source>
        <dbReference type="EMBL" id="SQD79915.1"/>
    </source>
</evidence>
<dbReference type="AlphaFoldDB" id="A0A330M0I5"/>
<name>A0A330M0I5_9GAMM</name>
<dbReference type="Proteomes" id="UP000250163">
    <property type="component" value="Chromosome MORIYA"/>
</dbReference>
<reference evidence="2" key="1">
    <citation type="submission" date="2018-05" db="EMBL/GenBank/DDBJ databases">
        <authorList>
            <person name="Cea G.-C."/>
            <person name="William W."/>
        </authorList>
    </citation>
    <scope>NUCLEOTIDE SEQUENCE [LARGE SCALE GENOMIC DNA]</scope>
    <source>
        <strain evidence="2">DB21MT 5</strain>
    </source>
</reference>
<gene>
    <name evidence="1" type="ORF">MORIYA_3460</name>
</gene>
<dbReference type="EMBL" id="LS483250">
    <property type="protein sequence ID" value="SQD79915.1"/>
    <property type="molecule type" value="Genomic_DNA"/>
</dbReference>
<accession>A0A330M0I5</accession>
<sequence length="41" mass="4326">MNKLTGKINVPNAGMVYSNISITKLAGKAPVITFESKATNC</sequence>
<protein>
    <submittedName>
        <fullName evidence="1">Uncharacterized protein</fullName>
    </submittedName>
</protein>
<evidence type="ECO:0000313" key="2">
    <source>
        <dbReference type="Proteomes" id="UP000250163"/>
    </source>
</evidence>
<proteinExistence type="predicted"/>
<dbReference type="KEGG" id="mya:MORIYA_3460"/>
<keyword evidence="2" id="KW-1185">Reference proteome</keyword>
<organism evidence="1 2">
    <name type="scientific">Moritella yayanosii</name>
    <dbReference type="NCBI Taxonomy" id="69539"/>
    <lineage>
        <taxon>Bacteria</taxon>
        <taxon>Pseudomonadati</taxon>
        <taxon>Pseudomonadota</taxon>
        <taxon>Gammaproteobacteria</taxon>
        <taxon>Alteromonadales</taxon>
        <taxon>Moritellaceae</taxon>
        <taxon>Moritella</taxon>
    </lineage>
</organism>